<protein>
    <submittedName>
        <fullName evidence="2">PadR family transcriptional regulator</fullName>
    </submittedName>
</protein>
<comment type="caution">
    <text evidence="2">The sequence shown here is derived from an EMBL/GenBank/DDBJ whole genome shotgun (WGS) entry which is preliminary data.</text>
</comment>
<dbReference type="InterPro" id="IPR036390">
    <property type="entry name" value="WH_DNA-bd_sf"/>
</dbReference>
<proteinExistence type="predicted"/>
<reference evidence="2 3" key="1">
    <citation type="submission" date="2020-04" db="EMBL/GenBank/DDBJ databases">
        <authorList>
            <person name="Zhang R."/>
            <person name="Schippers A."/>
        </authorList>
    </citation>
    <scope>NUCLEOTIDE SEQUENCE [LARGE SCALE GENOMIC DNA]</scope>
    <source>
        <strain evidence="2 3">DSM 109850</strain>
    </source>
</reference>
<evidence type="ECO:0000259" key="1">
    <source>
        <dbReference type="Pfam" id="PF03551"/>
    </source>
</evidence>
<keyword evidence="3" id="KW-1185">Reference proteome</keyword>
<evidence type="ECO:0000313" key="2">
    <source>
        <dbReference type="EMBL" id="NMP25048.1"/>
    </source>
</evidence>
<dbReference type="Gene3D" id="1.10.10.10">
    <property type="entry name" value="Winged helix-like DNA-binding domain superfamily/Winged helix DNA-binding domain"/>
    <property type="match status" value="1"/>
</dbReference>
<dbReference type="PANTHER" id="PTHR33169">
    <property type="entry name" value="PADR-FAMILY TRANSCRIPTIONAL REGULATOR"/>
    <property type="match status" value="1"/>
</dbReference>
<dbReference type="SUPFAM" id="SSF46785">
    <property type="entry name" value="Winged helix' DNA-binding domain"/>
    <property type="match status" value="1"/>
</dbReference>
<feature type="domain" description="Transcription regulator PadR N-terminal" evidence="1">
    <location>
        <begin position="16"/>
        <end position="87"/>
    </location>
</feature>
<dbReference type="Proteomes" id="UP000533476">
    <property type="component" value="Unassembled WGS sequence"/>
</dbReference>
<sequence>MKERSQLLKGTLEGCILQVIKGDETYGYAIAEQLRRVGFSSIAEGTVYPLLLRLEKNGLLAATHRDSPLGPKRKYYILTRQGHEALDEFIANWREVETCVRRLFEEDSDDIRPAAAIE</sequence>
<dbReference type="RefSeq" id="WP_169103249.1">
    <property type="nucleotide sequence ID" value="NZ_JABBVZ010000211.1"/>
</dbReference>
<organism evidence="2 3">
    <name type="scientific">Sulfobacillus harzensis</name>
    <dbReference type="NCBI Taxonomy" id="2729629"/>
    <lineage>
        <taxon>Bacteria</taxon>
        <taxon>Bacillati</taxon>
        <taxon>Bacillota</taxon>
        <taxon>Clostridia</taxon>
        <taxon>Eubacteriales</taxon>
        <taxon>Clostridiales Family XVII. Incertae Sedis</taxon>
        <taxon>Sulfobacillus</taxon>
    </lineage>
</organism>
<dbReference type="EMBL" id="JABBVZ010000211">
    <property type="protein sequence ID" value="NMP25048.1"/>
    <property type="molecule type" value="Genomic_DNA"/>
</dbReference>
<dbReference type="Pfam" id="PF03551">
    <property type="entry name" value="PadR"/>
    <property type="match status" value="1"/>
</dbReference>
<dbReference type="AlphaFoldDB" id="A0A7Y0L8N4"/>
<dbReference type="InterPro" id="IPR052509">
    <property type="entry name" value="Metal_resp_DNA-bind_regulator"/>
</dbReference>
<gene>
    <name evidence="2" type="ORF">HIJ39_22360</name>
</gene>
<dbReference type="PANTHER" id="PTHR33169:SF14">
    <property type="entry name" value="TRANSCRIPTIONAL REGULATOR RV3488"/>
    <property type="match status" value="1"/>
</dbReference>
<dbReference type="InterPro" id="IPR005149">
    <property type="entry name" value="Tscrpt_reg_PadR_N"/>
</dbReference>
<dbReference type="InterPro" id="IPR036388">
    <property type="entry name" value="WH-like_DNA-bd_sf"/>
</dbReference>
<accession>A0A7Y0L8N4</accession>
<name>A0A7Y0L8N4_9FIRM</name>
<evidence type="ECO:0000313" key="3">
    <source>
        <dbReference type="Proteomes" id="UP000533476"/>
    </source>
</evidence>